<proteinExistence type="predicted"/>
<gene>
    <name evidence="2" type="ORF">EYF80_015629</name>
</gene>
<dbReference type="Proteomes" id="UP000314294">
    <property type="component" value="Unassembled WGS sequence"/>
</dbReference>
<keyword evidence="1" id="KW-0812">Transmembrane</keyword>
<sequence length="102" mass="11257">MHSSSMPAVARSCCRAASFSVMAAFSASFWDKAWSQQTVSLQEALVEVLLLPGQLLLHLLQLLLAVHTPFLTLSTQLLLSLLLLNCQLRALLFLSHMHTTHS</sequence>
<comment type="caution">
    <text evidence="2">The sequence shown here is derived from an EMBL/GenBank/DDBJ whole genome shotgun (WGS) entry which is preliminary data.</text>
</comment>
<dbReference type="AlphaFoldDB" id="A0A4Z2IA45"/>
<organism evidence="2 3">
    <name type="scientific">Liparis tanakae</name>
    <name type="common">Tanaka's snailfish</name>
    <dbReference type="NCBI Taxonomy" id="230148"/>
    <lineage>
        <taxon>Eukaryota</taxon>
        <taxon>Metazoa</taxon>
        <taxon>Chordata</taxon>
        <taxon>Craniata</taxon>
        <taxon>Vertebrata</taxon>
        <taxon>Euteleostomi</taxon>
        <taxon>Actinopterygii</taxon>
        <taxon>Neopterygii</taxon>
        <taxon>Teleostei</taxon>
        <taxon>Neoteleostei</taxon>
        <taxon>Acanthomorphata</taxon>
        <taxon>Eupercaria</taxon>
        <taxon>Perciformes</taxon>
        <taxon>Cottioidei</taxon>
        <taxon>Cottales</taxon>
        <taxon>Liparidae</taxon>
        <taxon>Liparis</taxon>
    </lineage>
</organism>
<name>A0A4Z2IA45_9TELE</name>
<keyword evidence="1" id="KW-1133">Transmembrane helix</keyword>
<accession>A0A4Z2IA45</accession>
<feature type="transmembrane region" description="Helical" evidence="1">
    <location>
        <begin position="59"/>
        <end position="84"/>
    </location>
</feature>
<evidence type="ECO:0000313" key="2">
    <source>
        <dbReference type="EMBL" id="TNN74184.1"/>
    </source>
</evidence>
<dbReference type="EMBL" id="SRLO01000117">
    <property type="protein sequence ID" value="TNN74184.1"/>
    <property type="molecule type" value="Genomic_DNA"/>
</dbReference>
<evidence type="ECO:0000256" key="1">
    <source>
        <dbReference type="SAM" id="Phobius"/>
    </source>
</evidence>
<protein>
    <submittedName>
        <fullName evidence="2">Uncharacterized protein</fullName>
    </submittedName>
</protein>
<evidence type="ECO:0000313" key="3">
    <source>
        <dbReference type="Proteomes" id="UP000314294"/>
    </source>
</evidence>
<keyword evidence="1" id="KW-0472">Membrane</keyword>
<reference evidence="2 3" key="1">
    <citation type="submission" date="2019-03" db="EMBL/GenBank/DDBJ databases">
        <title>First draft genome of Liparis tanakae, snailfish: a comprehensive survey of snailfish specific genes.</title>
        <authorList>
            <person name="Kim W."/>
            <person name="Song I."/>
            <person name="Jeong J.-H."/>
            <person name="Kim D."/>
            <person name="Kim S."/>
            <person name="Ryu S."/>
            <person name="Song J.Y."/>
            <person name="Lee S.K."/>
        </authorList>
    </citation>
    <scope>NUCLEOTIDE SEQUENCE [LARGE SCALE GENOMIC DNA]</scope>
    <source>
        <tissue evidence="2">Muscle</tissue>
    </source>
</reference>
<keyword evidence="3" id="KW-1185">Reference proteome</keyword>